<evidence type="ECO:0000313" key="1">
    <source>
        <dbReference type="EMBL" id="QEZ68491.1"/>
    </source>
</evidence>
<sequence>MYSKIQILIENISFPIAISVYSLTKIKTKLQELSYIINEFSKDILSIKK</sequence>
<evidence type="ECO:0000313" key="2">
    <source>
        <dbReference type="Proteomes" id="UP000326961"/>
    </source>
</evidence>
<dbReference type="InterPro" id="IPR024419">
    <property type="entry name" value="YvrJ"/>
</dbReference>
<name>A0A5P3XES2_PARBF</name>
<dbReference type="EMBL" id="CP032452">
    <property type="protein sequence ID" value="QEZ68491.1"/>
    <property type="molecule type" value="Genomic_DNA"/>
</dbReference>
<gene>
    <name evidence="1" type="ORF">D4A35_05875</name>
</gene>
<organism evidence="1 2">
    <name type="scientific">Paraclostridium bifermentans</name>
    <name type="common">Clostridium bifermentans</name>
    <dbReference type="NCBI Taxonomy" id="1490"/>
    <lineage>
        <taxon>Bacteria</taxon>
        <taxon>Bacillati</taxon>
        <taxon>Bacillota</taxon>
        <taxon>Clostridia</taxon>
        <taxon>Peptostreptococcales</taxon>
        <taxon>Peptostreptococcaceae</taxon>
        <taxon>Paraclostridium</taxon>
    </lineage>
</organism>
<accession>A0A5P3XES2</accession>
<dbReference type="AlphaFoldDB" id="A0A5P3XES2"/>
<dbReference type="Proteomes" id="UP000326961">
    <property type="component" value="Chromosome"/>
</dbReference>
<dbReference type="RefSeq" id="WP_150886268.1">
    <property type="nucleotide sequence ID" value="NZ_CP032452.1"/>
</dbReference>
<reference evidence="1 2" key="1">
    <citation type="submission" date="2018-09" db="EMBL/GenBank/DDBJ databases">
        <title>A clostridial neurotoxin that targets Anopheles mosquitoes.</title>
        <authorList>
            <person name="Contreras E."/>
            <person name="Masuyer G."/>
            <person name="Qureshi N."/>
            <person name="Chawla S."/>
            <person name="Lim H.L."/>
            <person name="Chen J."/>
            <person name="Stenmark P."/>
            <person name="Gill S."/>
        </authorList>
    </citation>
    <scope>NUCLEOTIDE SEQUENCE [LARGE SCALE GENOMIC DNA]</scope>
    <source>
        <strain evidence="1 2">Cbm</strain>
    </source>
</reference>
<protein>
    <submittedName>
        <fullName evidence="1">YvrJ family protein</fullName>
    </submittedName>
</protein>
<dbReference type="Pfam" id="PF12841">
    <property type="entry name" value="YvrJ"/>
    <property type="match status" value="1"/>
</dbReference>
<proteinExistence type="predicted"/>